<evidence type="ECO:0008006" key="7">
    <source>
        <dbReference type="Google" id="ProtNLM"/>
    </source>
</evidence>
<dbReference type="GO" id="GO:0016491">
    <property type="term" value="F:oxidoreductase activity"/>
    <property type="evidence" value="ECO:0007669"/>
    <property type="project" value="UniProtKB-KW"/>
</dbReference>
<dbReference type="Pfam" id="PF13450">
    <property type="entry name" value="NAD_binding_8"/>
    <property type="match status" value="1"/>
</dbReference>
<protein>
    <recommendedName>
        <fullName evidence="7">FAD/NAD(P)-binding domain-containing protein</fullName>
    </recommendedName>
</protein>
<gene>
    <name evidence="5" type="ORF">BS47DRAFT_1393824</name>
</gene>
<keyword evidence="2" id="KW-0274">FAD</keyword>
<name>A0A9P6AW02_9AGAM</name>
<evidence type="ECO:0000256" key="1">
    <source>
        <dbReference type="ARBA" id="ARBA00022630"/>
    </source>
</evidence>
<keyword evidence="4" id="KW-0732">Signal</keyword>
<dbReference type="PANTHER" id="PTHR23023">
    <property type="entry name" value="DIMETHYLANILINE MONOOXYGENASE"/>
    <property type="match status" value="1"/>
</dbReference>
<dbReference type="PRINTS" id="PR00419">
    <property type="entry name" value="ADXRDTASE"/>
</dbReference>
<dbReference type="InterPro" id="IPR036188">
    <property type="entry name" value="FAD/NAD-bd_sf"/>
</dbReference>
<dbReference type="AlphaFoldDB" id="A0A9P6AW02"/>
<sequence length="549" mass="61094">MPLTKKTFGLICSLVIFPGIAPVLSADQALFSSDVHPSTAFDDTHHRFKHPIRRAAVIGAGPSGLQHATALLEQGVQVRLFDRSPNPGGNWQYTPLSPIPAAFPDKPLEIAAYVPNIPHKLPQAHIIKDGDGGISNAYRWREHWNPSPVWESLHTNSPSFLTDLPGMSYPAGSEWHVSHHAVRRLVRQYASAHGLNANDEESSNVTSYSTRVERIEKIGHTWSLTLRKFERLPGHGMSGFGDILVSWWVEVFDAVVVTTTGTTPLIPSDVRGKNVLIIGGSVSAVEIARDIQAHVRSFSISTRSHKKDPEEILRPPPFLRLPPNITRIPEIKSFSTFNSLRHTKLSDATATLLNGTVVGGFDQARAIILATGYRRSNPFLSGFHNSTVEEDRVPDCEVPPIITNGSGVRSIHWTGVYIPDPTLAFSTVRPWTLGKFQALGVAKIWSGKARLPNVERLWKEYYVPGLPSVTSELEGDRRFVAWLNGESLEFGGRFVKNTIAPELFEPIAWWGKVAFDVRVFPAVPLVDEENKPRKDWEHYAQAAYYDDDW</sequence>
<organism evidence="5 6">
    <name type="scientific">Hydnum rufescens UP504</name>
    <dbReference type="NCBI Taxonomy" id="1448309"/>
    <lineage>
        <taxon>Eukaryota</taxon>
        <taxon>Fungi</taxon>
        <taxon>Dikarya</taxon>
        <taxon>Basidiomycota</taxon>
        <taxon>Agaricomycotina</taxon>
        <taxon>Agaricomycetes</taxon>
        <taxon>Cantharellales</taxon>
        <taxon>Hydnaceae</taxon>
        <taxon>Hydnum</taxon>
    </lineage>
</organism>
<dbReference type="Proteomes" id="UP000886523">
    <property type="component" value="Unassembled WGS sequence"/>
</dbReference>
<feature type="signal peptide" evidence="4">
    <location>
        <begin position="1"/>
        <end position="25"/>
    </location>
</feature>
<evidence type="ECO:0000256" key="3">
    <source>
        <dbReference type="ARBA" id="ARBA00023002"/>
    </source>
</evidence>
<keyword evidence="3" id="KW-0560">Oxidoreductase</keyword>
<feature type="chain" id="PRO_5040466730" description="FAD/NAD(P)-binding domain-containing protein" evidence="4">
    <location>
        <begin position="26"/>
        <end position="549"/>
    </location>
</feature>
<dbReference type="OrthoDB" id="66881at2759"/>
<evidence type="ECO:0000256" key="2">
    <source>
        <dbReference type="ARBA" id="ARBA00022827"/>
    </source>
</evidence>
<dbReference type="Gene3D" id="3.50.50.60">
    <property type="entry name" value="FAD/NAD(P)-binding domain"/>
    <property type="match status" value="2"/>
</dbReference>
<accession>A0A9P6AW02</accession>
<dbReference type="EMBL" id="MU128980">
    <property type="protein sequence ID" value="KAF9512945.1"/>
    <property type="molecule type" value="Genomic_DNA"/>
</dbReference>
<keyword evidence="1" id="KW-0285">Flavoprotein</keyword>
<reference evidence="5" key="1">
    <citation type="journal article" date="2020" name="Nat. Commun.">
        <title>Large-scale genome sequencing of mycorrhizal fungi provides insights into the early evolution of symbiotic traits.</title>
        <authorList>
            <person name="Miyauchi S."/>
            <person name="Kiss E."/>
            <person name="Kuo A."/>
            <person name="Drula E."/>
            <person name="Kohler A."/>
            <person name="Sanchez-Garcia M."/>
            <person name="Morin E."/>
            <person name="Andreopoulos B."/>
            <person name="Barry K.W."/>
            <person name="Bonito G."/>
            <person name="Buee M."/>
            <person name="Carver A."/>
            <person name="Chen C."/>
            <person name="Cichocki N."/>
            <person name="Clum A."/>
            <person name="Culley D."/>
            <person name="Crous P.W."/>
            <person name="Fauchery L."/>
            <person name="Girlanda M."/>
            <person name="Hayes R.D."/>
            <person name="Keri Z."/>
            <person name="LaButti K."/>
            <person name="Lipzen A."/>
            <person name="Lombard V."/>
            <person name="Magnuson J."/>
            <person name="Maillard F."/>
            <person name="Murat C."/>
            <person name="Nolan M."/>
            <person name="Ohm R.A."/>
            <person name="Pangilinan J."/>
            <person name="Pereira M.F."/>
            <person name="Perotto S."/>
            <person name="Peter M."/>
            <person name="Pfister S."/>
            <person name="Riley R."/>
            <person name="Sitrit Y."/>
            <person name="Stielow J.B."/>
            <person name="Szollosi G."/>
            <person name="Zifcakova L."/>
            <person name="Stursova M."/>
            <person name="Spatafora J.W."/>
            <person name="Tedersoo L."/>
            <person name="Vaario L.M."/>
            <person name="Yamada A."/>
            <person name="Yan M."/>
            <person name="Wang P."/>
            <person name="Xu J."/>
            <person name="Bruns T."/>
            <person name="Baldrian P."/>
            <person name="Vilgalys R."/>
            <person name="Dunand C."/>
            <person name="Henrissat B."/>
            <person name="Grigoriev I.V."/>
            <person name="Hibbett D."/>
            <person name="Nagy L.G."/>
            <person name="Martin F.M."/>
        </authorList>
    </citation>
    <scope>NUCLEOTIDE SEQUENCE</scope>
    <source>
        <strain evidence="5">UP504</strain>
    </source>
</reference>
<evidence type="ECO:0000313" key="5">
    <source>
        <dbReference type="EMBL" id="KAF9512945.1"/>
    </source>
</evidence>
<comment type="caution">
    <text evidence="5">The sequence shown here is derived from an EMBL/GenBank/DDBJ whole genome shotgun (WGS) entry which is preliminary data.</text>
</comment>
<proteinExistence type="predicted"/>
<dbReference type="InterPro" id="IPR050346">
    <property type="entry name" value="FMO-like"/>
</dbReference>
<keyword evidence="6" id="KW-1185">Reference proteome</keyword>
<dbReference type="SUPFAM" id="SSF51905">
    <property type="entry name" value="FAD/NAD(P)-binding domain"/>
    <property type="match status" value="2"/>
</dbReference>
<evidence type="ECO:0000256" key="4">
    <source>
        <dbReference type="SAM" id="SignalP"/>
    </source>
</evidence>
<evidence type="ECO:0000313" key="6">
    <source>
        <dbReference type="Proteomes" id="UP000886523"/>
    </source>
</evidence>